<evidence type="ECO:0000256" key="6">
    <source>
        <dbReference type="ARBA" id="ARBA00022741"/>
    </source>
</evidence>
<evidence type="ECO:0000256" key="7">
    <source>
        <dbReference type="ARBA" id="ARBA00022777"/>
    </source>
</evidence>
<dbReference type="PANTHER" id="PTHR43071:SF1">
    <property type="entry name" value="2-AMINO-4-HYDROXY-6-HYDROXYMETHYLDIHYDROPTERIDINE PYROPHOSPHOKINASE"/>
    <property type="match status" value="1"/>
</dbReference>
<dbReference type="RefSeq" id="WP_009122021.1">
    <property type="nucleotide sequence ID" value="NZ_CABIZW010000003.1"/>
</dbReference>
<dbReference type="GO" id="GO:0046654">
    <property type="term" value="P:tetrahydrofolate biosynthetic process"/>
    <property type="evidence" value="ECO:0007669"/>
    <property type="project" value="UniProtKB-UniPathway"/>
</dbReference>
<gene>
    <name evidence="15" type="primary">folK</name>
    <name evidence="14" type="ORF">B5F97_02415</name>
    <name evidence="16" type="ORF">DWW09_00770</name>
    <name evidence="15" type="ORF">DWX38_02705</name>
</gene>
<reference evidence="17" key="1">
    <citation type="submission" date="2017-04" db="EMBL/GenBank/DDBJ databases">
        <title>Function of individual gut microbiota members based on whole genome sequencing of pure cultures obtained from chicken caecum.</title>
        <authorList>
            <person name="Medvecky M."/>
            <person name="Cejkova D."/>
            <person name="Polansky O."/>
            <person name="Karasova D."/>
            <person name="Kubasova T."/>
            <person name="Cizek A."/>
            <person name="Rychlik I."/>
        </authorList>
    </citation>
    <scope>NUCLEOTIDE SEQUENCE [LARGE SCALE GENOMIC DNA]</scope>
    <source>
        <strain evidence="17">An43</strain>
    </source>
</reference>
<dbReference type="GO" id="GO:0046656">
    <property type="term" value="P:folic acid biosynthetic process"/>
    <property type="evidence" value="ECO:0007669"/>
    <property type="project" value="UniProtKB-KW"/>
</dbReference>
<dbReference type="EC" id="2.7.6.3" evidence="3"/>
<dbReference type="Proteomes" id="UP000285159">
    <property type="component" value="Unassembled WGS sequence"/>
</dbReference>
<keyword evidence="5 15" id="KW-0808">Transferase</keyword>
<sequence length="149" mass="17097">MYVYFSLGTNLGDKEHNLRLAVQKIEERIGKVISLSAFYATAPWGFSSENTFLNAAVCVETLLPPLSVLYLTQEMEREIGRTHKSVGGVYSDRLIDIDLLLYDDRVMDTPELKLPHPLMHERRFVMEPLVEIAPDLVHPVLKKKMRELL</sequence>
<reference evidence="14" key="2">
    <citation type="journal article" date="2018" name="BMC Genomics">
        <title>Whole genome sequencing and function prediction of 133 gut anaerobes isolated from chicken caecum in pure cultures.</title>
        <authorList>
            <person name="Medvecky M."/>
            <person name="Cejkova D."/>
            <person name="Polansky O."/>
            <person name="Karasova D."/>
            <person name="Kubasova T."/>
            <person name="Cizek A."/>
            <person name="Rychlik I."/>
        </authorList>
    </citation>
    <scope>NUCLEOTIDE SEQUENCE</scope>
    <source>
        <strain evidence="14">An43</strain>
    </source>
</reference>
<evidence type="ECO:0000313" key="18">
    <source>
        <dbReference type="Proteomes" id="UP000284366"/>
    </source>
</evidence>
<protein>
    <recommendedName>
        <fullName evidence="4">2-amino-4-hydroxy-6-hydroxymethyldihydropteridine pyrophosphokinase</fullName>
        <ecNumber evidence="3">2.7.6.3</ecNumber>
    </recommendedName>
    <alternativeName>
        <fullName evidence="11">6-hydroxymethyl-7,8-dihydropterin pyrophosphokinase</fullName>
    </alternativeName>
    <alternativeName>
        <fullName evidence="12">7,8-dihydro-6-hydroxymethylpterin-pyrophosphokinase</fullName>
    </alternativeName>
</protein>
<dbReference type="NCBIfam" id="TIGR01498">
    <property type="entry name" value="folK"/>
    <property type="match status" value="1"/>
</dbReference>
<evidence type="ECO:0000313" key="19">
    <source>
        <dbReference type="Proteomes" id="UP000285159"/>
    </source>
</evidence>
<comment type="function">
    <text evidence="10">Catalyzes the transfer of pyrophosphate from adenosine triphosphate (ATP) to 6-hydroxymethyl-7,8-dihydropterin, an enzymatic step in folate biosynthesis pathway.</text>
</comment>
<feature type="domain" description="7,8-dihydro-6-hydroxymethylpterin-pyrophosphokinase" evidence="13">
    <location>
        <begin position="4"/>
        <end position="134"/>
    </location>
</feature>
<evidence type="ECO:0000256" key="4">
    <source>
        <dbReference type="ARBA" id="ARBA00016218"/>
    </source>
</evidence>
<evidence type="ECO:0000313" key="14">
    <source>
        <dbReference type="EMBL" id="OUO02396.1"/>
    </source>
</evidence>
<dbReference type="InterPro" id="IPR000550">
    <property type="entry name" value="Hppk"/>
</dbReference>
<evidence type="ECO:0000313" key="15">
    <source>
        <dbReference type="EMBL" id="RGT34863.1"/>
    </source>
</evidence>
<dbReference type="GeneID" id="61676259"/>
<dbReference type="PANTHER" id="PTHR43071">
    <property type="entry name" value="2-AMINO-4-HYDROXY-6-HYDROXYMETHYLDIHYDROPTERIDINE PYROPHOSPHOKINASE"/>
    <property type="match status" value="1"/>
</dbReference>
<evidence type="ECO:0000256" key="3">
    <source>
        <dbReference type="ARBA" id="ARBA00013253"/>
    </source>
</evidence>
<evidence type="ECO:0000259" key="13">
    <source>
        <dbReference type="Pfam" id="PF01288"/>
    </source>
</evidence>
<evidence type="ECO:0000256" key="9">
    <source>
        <dbReference type="ARBA" id="ARBA00022909"/>
    </source>
</evidence>
<evidence type="ECO:0000256" key="10">
    <source>
        <dbReference type="ARBA" id="ARBA00029409"/>
    </source>
</evidence>
<dbReference type="GO" id="GO:0003848">
    <property type="term" value="F:2-amino-4-hydroxy-6-hydroxymethyldihydropteridine diphosphokinase activity"/>
    <property type="evidence" value="ECO:0007669"/>
    <property type="project" value="UniProtKB-EC"/>
</dbReference>
<evidence type="ECO:0000256" key="11">
    <source>
        <dbReference type="ARBA" id="ARBA00029766"/>
    </source>
</evidence>
<dbReference type="Pfam" id="PF01288">
    <property type="entry name" value="HPPK"/>
    <property type="match status" value="1"/>
</dbReference>
<evidence type="ECO:0000256" key="12">
    <source>
        <dbReference type="ARBA" id="ARBA00033413"/>
    </source>
</evidence>
<proteinExistence type="inferred from homology"/>
<dbReference type="UniPathway" id="UPA00077">
    <property type="reaction ID" value="UER00155"/>
</dbReference>
<dbReference type="EMBL" id="QRZG01000001">
    <property type="protein sequence ID" value="RGV59452.1"/>
    <property type="molecule type" value="Genomic_DNA"/>
</dbReference>
<dbReference type="GO" id="GO:0016301">
    <property type="term" value="F:kinase activity"/>
    <property type="evidence" value="ECO:0007669"/>
    <property type="project" value="UniProtKB-KW"/>
</dbReference>
<reference evidence="18 19" key="3">
    <citation type="submission" date="2018-08" db="EMBL/GenBank/DDBJ databases">
        <title>A genome reference for cultivated species of the human gut microbiota.</title>
        <authorList>
            <person name="Zou Y."/>
            <person name="Xue W."/>
            <person name="Luo G."/>
        </authorList>
    </citation>
    <scope>NUCLEOTIDE SEQUENCE [LARGE SCALE GENOMIC DNA]</scope>
    <source>
        <strain evidence="16 18">AF14-27</strain>
        <strain evidence="15 19">AF19-1AC</strain>
    </source>
</reference>
<comment type="pathway">
    <text evidence="1">Cofactor biosynthesis; tetrahydrofolate biosynthesis; 2-amino-4-hydroxy-6-hydroxymethyl-7,8-dihydropteridine diphosphate from 7,8-dihydroneopterin triphosphate: step 4/4.</text>
</comment>
<evidence type="ECO:0000256" key="8">
    <source>
        <dbReference type="ARBA" id="ARBA00022840"/>
    </source>
</evidence>
<keyword evidence="8" id="KW-0067">ATP-binding</keyword>
<dbReference type="SUPFAM" id="SSF55083">
    <property type="entry name" value="6-hydroxymethyl-7,8-dihydropterin pyrophosphokinase, HPPK"/>
    <property type="match status" value="1"/>
</dbReference>
<dbReference type="GO" id="GO:0005524">
    <property type="term" value="F:ATP binding"/>
    <property type="evidence" value="ECO:0007669"/>
    <property type="project" value="UniProtKB-KW"/>
</dbReference>
<evidence type="ECO:0000256" key="1">
    <source>
        <dbReference type="ARBA" id="ARBA00005051"/>
    </source>
</evidence>
<dbReference type="Proteomes" id="UP000195386">
    <property type="component" value="Unassembled WGS sequence"/>
</dbReference>
<dbReference type="EMBL" id="NFII01000002">
    <property type="protein sequence ID" value="OUO02396.1"/>
    <property type="molecule type" value="Genomic_DNA"/>
</dbReference>
<dbReference type="EMBL" id="QRWP01000002">
    <property type="protein sequence ID" value="RGT34863.1"/>
    <property type="molecule type" value="Genomic_DNA"/>
</dbReference>
<keyword evidence="6" id="KW-0547">Nucleotide-binding</keyword>
<evidence type="ECO:0000256" key="5">
    <source>
        <dbReference type="ARBA" id="ARBA00022679"/>
    </source>
</evidence>
<keyword evidence="9" id="KW-0289">Folate biosynthesis</keyword>
<dbReference type="CDD" id="cd00483">
    <property type="entry name" value="HPPK"/>
    <property type="match status" value="1"/>
</dbReference>
<comment type="similarity">
    <text evidence="2">Belongs to the HPPK family.</text>
</comment>
<evidence type="ECO:0000256" key="2">
    <source>
        <dbReference type="ARBA" id="ARBA00005810"/>
    </source>
</evidence>
<evidence type="ECO:0000313" key="16">
    <source>
        <dbReference type="EMBL" id="RGV59452.1"/>
    </source>
</evidence>
<keyword evidence="7 14" id="KW-0418">Kinase</keyword>
<dbReference type="Gene3D" id="3.30.70.560">
    <property type="entry name" value="7,8-Dihydro-6-hydroxymethylpterin-pyrophosphokinase HPPK"/>
    <property type="match status" value="1"/>
</dbReference>
<organism evidence="14 17">
    <name type="scientific">Bacteroides clarus</name>
    <dbReference type="NCBI Taxonomy" id="626929"/>
    <lineage>
        <taxon>Bacteria</taxon>
        <taxon>Pseudomonadati</taxon>
        <taxon>Bacteroidota</taxon>
        <taxon>Bacteroidia</taxon>
        <taxon>Bacteroidales</taxon>
        <taxon>Bacteroidaceae</taxon>
        <taxon>Bacteroides</taxon>
    </lineage>
</organism>
<dbReference type="InterPro" id="IPR035907">
    <property type="entry name" value="Hppk_sf"/>
</dbReference>
<dbReference type="Proteomes" id="UP000284366">
    <property type="component" value="Unassembled WGS sequence"/>
</dbReference>
<evidence type="ECO:0000313" key="17">
    <source>
        <dbReference type="Proteomes" id="UP000195386"/>
    </source>
</evidence>
<comment type="caution">
    <text evidence="14">The sequence shown here is derived from an EMBL/GenBank/DDBJ whole genome shotgun (WGS) entry which is preliminary data.</text>
</comment>
<dbReference type="AlphaFoldDB" id="A0A1Y3YX30"/>
<name>A0A1Y3YX30_9BACE</name>
<accession>A0A1Y3YX30</accession>